<proteinExistence type="predicted"/>
<sequence>MIAGHLRQAVSDTGRGERNVVAMGATSNSGEPDQLGPVSKCSKANIGGHRETIDHRLTRNKRLGAPFATCRHRLAGWRTACLLPVAMKFHSPR</sequence>
<organism evidence="2 3">
    <name type="scientific">Heligmosomoides polygyrus</name>
    <name type="common">Parasitic roundworm</name>
    <dbReference type="NCBI Taxonomy" id="6339"/>
    <lineage>
        <taxon>Eukaryota</taxon>
        <taxon>Metazoa</taxon>
        <taxon>Ecdysozoa</taxon>
        <taxon>Nematoda</taxon>
        <taxon>Chromadorea</taxon>
        <taxon>Rhabditida</taxon>
        <taxon>Rhabditina</taxon>
        <taxon>Rhabditomorpha</taxon>
        <taxon>Strongyloidea</taxon>
        <taxon>Heligmosomidae</taxon>
        <taxon>Heligmosomoides</taxon>
    </lineage>
</organism>
<reference evidence="1 2" key="1">
    <citation type="submission" date="2018-11" db="EMBL/GenBank/DDBJ databases">
        <authorList>
            <consortium name="Pathogen Informatics"/>
        </authorList>
    </citation>
    <scope>NUCLEOTIDE SEQUENCE [LARGE SCALE GENOMIC DNA]</scope>
</reference>
<accession>A0A183FYE0</accession>
<evidence type="ECO:0000313" key="2">
    <source>
        <dbReference type="Proteomes" id="UP000050761"/>
    </source>
</evidence>
<dbReference type="Proteomes" id="UP000050761">
    <property type="component" value="Unassembled WGS sequence"/>
</dbReference>
<accession>A0A3P8DMG7</accession>
<gene>
    <name evidence="1" type="ORF">HPBE_LOCUS13653</name>
</gene>
<keyword evidence="2" id="KW-1185">Reference proteome</keyword>
<protein>
    <submittedName>
        <fullName evidence="3">DUF1534 domain-containing protein</fullName>
    </submittedName>
</protein>
<evidence type="ECO:0000313" key="1">
    <source>
        <dbReference type="EMBL" id="VDO96945.1"/>
    </source>
</evidence>
<dbReference type="EMBL" id="UZAH01028013">
    <property type="protein sequence ID" value="VDO96945.1"/>
    <property type="molecule type" value="Genomic_DNA"/>
</dbReference>
<dbReference type="AlphaFoldDB" id="A0A183FYE0"/>
<reference evidence="3" key="2">
    <citation type="submission" date="2019-09" db="UniProtKB">
        <authorList>
            <consortium name="WormBaseParasite"/>
        </authorList>
    </citation>
    <scope>IDENTIFICATION</scope>
</reference>
<evidence type="ECO:0000313" key="3">
    <source>
        <dbReference type="WBParaSite" id="HPBE_0001365201-mRNA-1"/>
    </source>
</evidence>
<name>A0A183FYE0_HELPZ</name>
<dbReference type="WBParaSite" id="HPBE_0001365201-mRNA-1">
    <property type="protein sequence ID" value="HPBE_0001365201-mRNA-1"/>
    <property type="gene ID" value="HPBE_0001365201"/>
</dbReference>